<dbReference type="Gene3D" id="2.40.50.140">
    <property type="entry name" value="Nucleic acid-binding proteins"/>
    <property type="match status" value="1"/>
</dbReference>
<dbReference type="NCBIfam" id="NF008168">
    <property type="entry name" value="PRK10917.2-2"/>
    <property type="match status" value="1"/>
</dbReference>
<dbReference type="RefSeq" id="WP_061857492.1">
    <property type="nucleotide sequence ID" value="NZ_LTBB01000002.1"/>
</dbReference>
<feature type="domain" description="Helicase C-terminal" evidence="17">
    <location>
        <begin position="446"/>
        <end position="606"/>
    </location>
</feature>
<dbReference type="SUPFAM" id="SSF52540">
    <property type="entry name" value="P-loop containing nucleoside triphosphate hydrolases"/>
    <property type="match status" value="2"/>
</dbReference>
<dbReference type="Pfam" id="PF19833">
    <property type="entry name" value="RecG_dom3_C"/>
    <property type="match status" value="1"/>
</dbReference>
<dbReference type="InterPro" id="IPR004609">
    <property type="entry name" value="ATP-dep_DNA_helicase_RecG"/>
</dbReference>
<dbReference type="Gene3D" id="3.40.50.300">
    <property type="entry name" value="P-loop containing nucleotide triphosphate hydrolases"/>
    <property type="match status" value="2"/>
</dbReference>
<gene>
    <name evidence="18" type="primary">recG</name>
    <name evidence="18" type="ORF">CLCOL_05650</name>
</gene>
<evidence type="ECO:0000256" key="8">
    <source>
        <dbReference type="ARBA" id="ARBA00023125"/>
    </source>
</evidence>
<protein>
    <recommendedName>
        <fullName evidence="2 15">ATP-dependent DNA helicase RecG</fullName>
        <ecNumber evidence="13 15">5.6.2.4</ecNumber>
    </recommendedName>
</protein>
<dbReference type="SMART" id="SM00490">
    <property type="entry name" value="HELICc"/>
    <property type="match status" value="1"/>
</dbReference>
<dbReference type="PANTHER" id="PTHR47964">
    <property type="entry name" value="ATP-DEPENDENT DNA HELICASE HOMOLOG RECG, CHLOROPLASTIC"/>
    <property type="match status" value="1"/>
</dbReference>
<dbReference type="EC" id="5.6.2.4" evidence="13 15"/>
<evidence type="ECO:0000256" key="15">
    <source>
        <dbReference type="RuleBase" id="RU363016"/>
    </source>
</evidence>
<comment type="catalytic activity">
    <reaction evidence="12 15">
        <text>Couples ATP hydrolysis with the unwinding of duplex DNA by translocating in the 3'-5' direction.</text>
        <dbReference type="EC" id="5.6.2.4"/>
    </reaction>
</comment>
<dbReference type="GO" id="GO:0005524">
    <property type="term" value="F:ATP binding"/>
    <property type="evidence" value="ECO:0007669"/>
    <property type="project" value="UniProtKB-KW"/>
</dbReference>
<keyword evidence="5 15" id="KW-0378">Hydrolase</keyword>
<dbReference type="GO" id="GO:0006281">
    <property type="term" value="P:DNA repair"/>
    <property type="evidence" value="ECO:0007669"/>
    <property type="project" value="UniProtKB-UniRule"/>
</dbReference>
<keyword evidence="8" id="KW-0238">DNA-binding</keyword>
<dbReference type="GO" id="GO:0006310">
    <property type="term" value="P:DNA recombination"/>
    <property type="evidence" value="ECO:0007669"/>
    <property type="project" value="UniProtKB-UniRule"/>
</dbReference>
<dbReference type="GO" id="GO:0016887">
    <property type="term" value="F:ATP hydrolysis activity"/>
    <property type="evidence" value="ECO:0007669"/>
    <property type="project" value="RHEA"/>
</dbReference>
<evidence type="ECO:0000256" key="5">
    <source>
        <dbReference type="ARBA" id="ARBA00022801"/>
    </source>
</evidence>
<comment type="catalytic activity">
    <reaction evidence="14 15">
        <text>ATP + H2O = ADP + phosphate + H(+)</text>
        <dbReference type="Rhea" id="RHEA:13065"/>
        <dbReference type="ChEBI" id="CHEBI:15377"/>
        <dbReference type="ChEBI" id="CHEBI:15378"/>
        <dbReference type="ChEBI" id="CHEBI:30616"/>
        <dbReference type="ChEBI" id="CHEBI:43474"/>
        <dbReference type="ChEBI" id="CHEBI:456216"/>
        <dbReference type="EC" id="5.6.2.4"/>
    </reaction>
</comment>
<dbReference type="PANTHER" id="PTHR47964:SF1">
    <property type="entry name" value="ATP-DEPENDENT DNA HELICASE HOMOLOG RECG, CHLOROPLASTIC"/>
    <property type="match status" value="1"/>
</dbReference>
<dbReference type="Pfam" id="PF00271">
    <property type="entry name" value="Helicase_C"/>
    <property type="match status" value="1"/>
</dbReference>
<dbReference type="InterPro" id="IPR014001">
    <property type="entry name" value="Helicase_ATP-bd"/>
</dbReference>
<dbReference type="PATRIC" id="fig|1121305.3.peg.570"/>
<evidence type="ECO:0000256" key="10">
    <source>
        <dbReference type="ARBA" id="ARBA00023204"/>
    </source>
</evidence>
<keyword evidence="11" id="KW-0413">Isomerase</keyword>
<evidence type="ECO:0000259" key="17">
    <source>
        <dbReference type="PROSITE" id="PS51194"/>
    </source>
</evidence>
<evidence type="ECO:0000256" key="1">
    <source>
        <dbReference type="ARBA" id="ARBA00007504"/>
    </source>
</evidence>
<evidence type="ECO:0000256" key="2">
    <source>
        <dbReference type="ARBA" id="ARBA00017846"/>
    </source>
</evidence>
<evidence type="ECO:0000256" key="4">
    <source>
        <dbReference type="ARBA" id="ARBA00022763"/>
    </source>
</evidence>
<dbReference type="InterPro" id="IPR027417">
    <property type="entry name" value="P-loop_NTPase"/>
</dbReference>
<dbReference type="InterPro" id="IPR011545">
    <property type="entry name" value="DEAD/DEAH_box_helicase_dom"/>
</dbReference>
<keyword evidence="7 15" id="KW-0067">ATP-binding</keyword>
<dbReference type="InterPro" id="IPR047112">
    <property type="entry name" value="RecG/Mfd"/>
</dbReference>
<keyword evidence="6 15" id="KW-0347">Helicase</keyword>
<dbReference type="PROSITE" id="PS51194">
    <property type="entry name" value="HELICASE_CTER"/>
    <property type="match status" value="1"/>
</dbReference>
<name>A0A151AR92_9CLOT</name>
<reference evidence="18 19" key="1">
    <citation type="submission" date="2016-02" db="EMBL/GenBank/DDBJ databases">
        <title>Genome sequence of Clostridium colicanis DSM 13634.</title>
        <authorList>
            <person name="Poehlein A."/>
            <person name="Daniel R."/>
        </authorList>
    </citation>
    <scope>NUCLEOTIDE SEQUENCE [LARGE SCALE GENOMIC DNA]</scope>
    <source>
        <strain evidence="18 19">DSM 13634</strain>
    </source>
</reference>
<keyword evidence="10 15" id="KW-0234">DNA repair</keyword>
<evidence type="ECO:0000256" key="3">
    <source>
        <dbReference type="ARBA" id="ARBA00022741"/>
    </source>
</evidence>
<accession>A0A151AR92</accession>
<evidence type="ECO:0000256" key="7">
    <source>
        <dbReference type="ARBA" id="ARBA00022840"/>
    </source>
</evidence>
<organism evidence="18 19">
    <name type="scientific">Clostridium colicanis DSM 13634</name>
    <dbReference type="NCBI Taxonomy" id="1121305"/>
    <lineage>
        <taxon>Bacteria</taxon>
        <taxon>Bacillati</taxon>
        <taxon>Bacillota</taxon>
        <taxon>Clostridia</taxon>
        <taxon>Eubacteriales</taxon>
        <taxon>Clostridiaceae</taxon>
        <taxon>Clostridium</taxon>
    </lineage>
</organism>
<evidence type="ECO:0000313" key="18">
    <source>
        <dbReference type="EMBL" id="KYH29927.1"/>
    </source>
</evidence>
<comment type="function">
    <text evidence="15">Plays a critical role in recombination and DNA repair. Helps process Holliday junction intermediates to mature products by catalyzing branch migration. Has replication fork regression activity, unwinds stalled or blocked replication forks to make a HJ that can be resolved. Has a DNA unwinding activity characteristic of a DNA helicase with 3'-5' polarity.</text>
</comment>
<dbReference type="SMART" id="SM00487">
    <property type="entry name" value="DEXDc"/>
    <property type="match status" value="1"/>
</dbReference>
<evidence type="ECO:0000313" key="19">
    <source>
        <dbReference type="Proteomes" id="UP000075374"/>
    </source>
</evidence>
<keyword evidence="9 15" id="KW-0233">DNA recombination</keyword>
<dbReference type="PROSITE" id="PS51192">
    <property type="entry name" value="HELICASE_ATP_BIND_1"/>
    <property type="match status" value="1"/>
</dbReference>
<feature type="domain" description="Helicase ATP-binding" evidence="16">
    <location>
        <begin position="266"/>
        <end position="427"/>
    </location>
</feature>
<keyword evidence="3 15" id="KW-0547">Nucleotide-binding</keyword>
<evidence type="ECO:0000256" key="6">
    <source>
        <dbReference type="ARBA" id="ARBA00022806"/>
    </source>
</evidence>
<evidence type="ECO:0000256" key="12">
    <source>
        <dbReference type="ARBA" id="ARBA00034617"/>
    </source>
</evidence>
<dbReference type="Proteomes" id="UP000075374">
    <property type="component" value="Unassembled WGS sequence"/>
</dbReference>
<dbReference type="SUPFAM" id="SSF50249">
    <property type="entry name" value="Nucleic acid-binding proteins"/>
    <property type="match status" value="1"/>
</dbReference>
<dbReference type="Pfam" id="PF17191">
    <property type="entry name" value="RecG_wedge"/>
    <property type="match status" value="1"/>
</dbReference>
<keyword evidence="19" id="KW-1185">Reference proteome</keyword>
<comment type="similarity">
    <text evidence="1 15">Belongs to the helicase family. RecG subfamily.</text>
</comment>
<dbReference type="EMBL" id="LTBB01000002">
    <property type="protein sequence ID" value="KYH29927.1"/>
    <property type="molecule type" value="Genomic_DNA"/>
</dbReference>
<dbReference type="STRING" id="1121305.CLCOL_05650"/>
<dbReference type="NCBIfam" id="NF008165">
    <property type="entry name" value="PRK10917.1-3"/>
    <property type="match status" value="1"/>
</dbReference>
<dbReference type="InterPro" id="IPR033454">
    <property type="entry name" value="RecG_wedge"/>
</dbReference>
<dbReference type="InterPro" id="IPR012340">
    <property type="entry name" value="NA-bd_OB-fold"/>
</dbReference>
<comment type="caution">
    <text evidence="18">The sequence shown here is derived from an EMBL/GenBank/DDBJ whole genome shotgun (WGS) entry which is preliminary data.</text>
</comment>
<sequence length="675" mass="77188">MHINDDISILKGVGPKTKETLNKCGIYTILDLILYFPRDYDQITYCNDIEEVVDNKKIAIRATAIKINKDIQIKKNMIISTIVFRNNKSIFECKWFNQVYMKSKFKLGRDYLLSGNVELYKNKKILVNPVIVDPKSISRSIEPKYSLKGSLTNNFFVKAISSVLNTIEIKENLPSQIIKKYNLCSLDEAIRNIHNPKKEEFLKKAIRRLKFQELFTYSLKLLMIKEYRNSSGISFSIAPELKLLKEKLPFTLTSAQSRVIREILIDEKKDRPMNRLVQGDVGSGKTIIALIALFNVVKNGYQGVLMAPTEILANQHYEEAKKVFKDFNLNIALLCGSTTDKNKKMIKEDLKLGRIDIIIGTHALLEDDVEFSNLGMVVTDEQHRFGVRQRTTLCNKNRNIDVLVMSATPIPRTLALSIYGDLDVSTIDELPPGRKKVDTFYVDKSQKKRVYNFALSEIQKGAQVYIVCPLVEENKKIKITSVEKLYEELKKSYFKDINIEILHGKMTTKLKDEVMEKFKNGDIKALISTTVIEVGVNVPNATIMIIENAERFGLSQLHQLRGRVGRGNKKSYCILISDLKSEISKKRMEIITSSNDGFFIAEQDLKLRGTGEIFGLNQHGDDGLIIANLIEDSDLLRYANYEAKVLINSNKEEDIFIKNQILKRLENTSKYICFN</sequence>
<evidence type="ECO:0000256" key="14">
    <source>
        <dbReference type="ARBA" id="ARBA00048988"/>
    </source>
</evidence>
<keyword evidence="4 15" id="KW-0227">DNA damage</keyword>
<evidence type="ECO:0000256" key="13">
    <source>
        <dbReference type="ARBA" id="ARBA00034808"/>
    </source>
</evidence>
<evidence type="ECO:0000256" key="9">
    <source>
        <dbReference type="ARBA" id="ARBA00023172"/>
    </source>
</evidence>
<dbReference type="AlphaFoldDB" id="A0A151AR92"/>
<dbReference type="Pfam" id="PF00270">
    <property type="entry name" value="DEAD"/>
    <property type="match status" value="1"/>
</dbReference>
<dbReference type="CDD" id="cd17992">
    <property type="entry name" value="DEXHc_RecG"/>
    <property type="match status" value="1"/>
</dbReference>
<dbReference type="GO" id="GO:0043138">
    <property type="term" value="F:3'-5' DNA helicase activity"/>
    <property type="evidence" value="ECO:0007669"/>
    <property type="project" value="UniProtKB-EC"/>
</dbReference>
<dbReference type="InterPro" id="IPR045562">
    <property type="entry name" value="RecG_dom3_C"/>
</dbReference>
<dbReference type="GO" id="GO:0003677">
    <property type="term" value="F:DNA binding"/>
    <property type="evidence" value="ECO:0007669"/>
    <property type="project" value="UniProtKB-KW"/>
</dbReference>
<dbReference type="NCBIfam" id="TIGR00643">
    <property type="entry name" value="recG"/>
    <property type="match status" value="1"/>
</dbReference>
<evidence type="ECO:0000256" key="11">
    <source>
        <dbReference type="ARBA" id="ARBA00023235"/>
    </source>
</evidence>
<dbReference type="InterPro" id="IPR001650">
    <property type="entry name" value="Helicase_C-like"/>
</dbReference>
<proteinExistence type="inferred from homology"/>
<evidence type="ECO:0000259" key="16">
    <source>
        <dbReference type="PROSITE" id="PS51192"/>
    </source>
</evidence>